<accession>A0A4C1UJP5</accession>
<feature type="region of interest" description="Disordered" evidence="1">
    <location>
        <begin position="102"/>
        <end position="156"/>
    </location>
</feature>
<gene>
    <name evidence="2" type="ORF">EVAR_23431_1</name>
</gene>
<dbReference type="EMBL" id="BGZK01000183">
    <property type="protein sequence ID" value="GBP26661.1"/>
    <property type="molecule type" value="Genomic_DNA"/>
</dbReference>
<sequence>MDFCPPCASHGQKYKKKDVALRLYGSACFPSSFALQRLACQHLSQIGSKCVCDQLGDEVKSSHDKKRTQEVVPNDDAIAAEALPAPPRGFVKRASLKDEIGRLSMPAVGRPTPVDLSGSIPRSESRDVSSTRLDAHPMERLTASTGILAREAKGEL</sequence>
<dbReference type="Proteomes" id="UP000299102">
    <property type="component" value="Unassembled WGS sequence"/>
</dbReference>
<feature type="compositionally biased region" description="Basic and acidic residues" evidence="1">
    <location>
        <begin position="123"/>
        <end position="139"/>
    </location>
</feature>
<evidence type="ECO:0000256" key="1">
    <source>
        <dbReference type="SAM" id="MobiDB-lite"/>
    </source>
</evidence>
<name>A0A4C1UJP5_EUMVA</name>
<comment type="caution">
    <text evidence="2">The sequence shown here is derived from an EMBL/GenBank/DDBJ whole genome shotgun (WGS) entry which is preliminary data.</text>
</comment>
<dbReference type="AlphaFoldDB" id="A0A4C1UJP5"/>
<keyword evidence="3" id="KW-1185">Reference proteome</keyword>
<organism evidence="2 3">
    <name type="scientific">Eumeta variegata</name>
    <name type="common">Bagworm moth</name>
    <name type="synonym">Eumeta japonica</name>
    <dbReference type="NCBI Taxonomy" id="151549"/>
    <lineage>
        <taxon>Eukaryota</taxon>
        <taxon>Metazoa</taxon>
        <taxon>Ecdysozoa</taxon>
        <taxon>Arthropoda</taxon>
        <taxon>Hexapoda</taxon>
        <taxon>Insecta</taxon>
        <taxon>Pterygota</taxon>
        <taxon>Neoptera</taxon>
        <taxon>Endopterygota</taxon>
        <taxon>Lepidoptera</taxon>
        <taxon>Glossata</taxon>
        <taxon>Ditrysia</taxon>
        <taxon>Tineoidea</taxon>
        <taxon>Psychidae</taxon>
        <taxon>Oiketicinae</taxon>
        <taxon>Eumeta</taxon>
    </lineage>
</organism>
<proteinExistence type="predicted"/>
<protein>
    <submittedName>
        <fullName evidence="2">Uncharacterized protein</fullName>
    </submittedName>
</protein>
<evidence type="ECO:0000313" key="3">
    <source>
        <dbReference type="Proteomes" id="UP000299102"/>
    </source>
</evidence>
<evidence type="ECO:0000313" key="2">
    <source>
        <dbReference type="EMBL" id="GBP26661.1"/>
    </source>
</evidence>
<reference evidence="2 3" key="1">
    <citation type="journal article" date="2019" name="Commun. Biol.">
        <title>The bagworm genome reveals a unique fibroin gene that provides high tensile strength.</title>
        <authorList>
            <person name="Kono N."/>
            <person name="Nakamura H."/>
            <person name="Ohtoshi R."/>
            <person name="Tomita M."/>
            <person name="Numata K."/>
            <person name="Arakawa K."/>
        </authorList>
    </citation>
    <scope>NUCLEOTIDE SEQUENCE [LARGE SCALE GENOMIC DNA]</scope>
</reference>